<dbReference type="OrthoDB" id="6236672at2"/>
<organism evidence="1 2">
    <name type="scientific">Parahaliea aestuarii</name>
    <dbReference type="NCBI Taxonomy" id="1852021"/>
    <lineage>
        <taxon>Bacteria</taxon>
        <taxon>Pseudomonadati</taxon>
        <taxon>Pseudomonadota</taxon>
        <taxon>Gammaproteobacteria</taxon>
        <taxon>Cellvibrionales</taxon>
        <taxon>Halieaceae</taxon>
        <taxon>Parahaliea</taxon>
    </lineage>
</organism>
<evidence type="ECO:0000313" key="1">
    <source>
        <dbReference type="EMBL" id="TXS94810.1"/>
    </source>
</evidence>
<name>A0A5C9A506_9GAMM</name>
<keyword evidence="2" id="KW-1185">Reference proteome</keyword>
<accession>A0A5C9A506</accession>
<evidence type="ECO:0000313" key="2">
    <source>
        <dbReference type="Proteomes" id="UP000321933"/>
    </source>
</evidence>
<dbReference type="AlphaFoldDB" id="A0A5C9A506"/>
<sequence length="151" mass="16963">MIDGDQAEGLRRWAKTLSVEPPSHAAPRTLMVLGLDCDSGSQRVTRVLQHWQAQGYDWVGDPARWRVRPVRADDARLPALAALHQRWGLWVDEGPEGICRAFAQLRGLSGKAGPRHLLALHHPHMPRRGRLENLRRAALERCGVKLLLIKA</sequence>
<dbReference type="RefSeq" id="WP_148062653.1">
    <property type="nucleotide sequence ID" value="NZ_VRYZ01000001.1"/>
</dbReference>
<dbReference type="Proteomes" id="UP000321933">
    <property type="component" value="Unassembled WGS sequence"/>
</dbReference>
<proteinExistence type="predicted"/>
<comment type="caution">
    <text evidence="1">The sequence shown here is derived from an EMBL/GenBank/DDBJ whole genome shotgun (WGS) entry which is preliminary data.</text>
</comment>
<protein>
    <submittedName>
        <fullName evidence="1">Uncharacterized protein</fullName>
    </submittedName>
</protein>
<reference evidence="1 2" key="1">
    <citation type="submission" date="2019-08" db="EMBL/GenBank/DDBJ databases">
        <title>Parahaliea maris sp. nov., isolated from the surface seawater.</title>
        <authorList>
            <person name="Liu Y."/>
        </authorList>
    </citation>
    <scope>NUCLEOTIDE SEQUENCE [LARGE SCALE GENOMIC DNA]</scope>
    <source>
        <strain evidence="1 2">S2-26</strain>
    </source>
</reference>
<dbReference type="EMBL" id="VRYZ01000001">
    <property type="protein sequence ID" value="TXS94810.1"/>
    <property type="molecule type" value="Genomic_DNA"/>
</dbReference>
<gene>
    <name evidence="1" type="ORF">FVW59_02570</name>
</gene>